<gene>
    <name evidence="4" type="ORF">DA73_0226865</name>
    <name evidence="3" type="ORF">DA73_0400010280</name>
</gene>
<dbReference type="PANTHER" id="PTHR12147">
    <property type="entry name" value="METALLOPEPTIDASE M28 FAMILY MEMBER"/>
    <property type="match status" value="1"/>
</dbReference>
<dbReference type="SUPFAM" id="SSF52025">
    <property type="entry name" value="PA domain"/>
    <property type="match status" value="1"/>
</dbReference>
<dbReference type="Pfam" id="PF02225">
    <property type="entry name" value="PA"/>
    <property type="match status" value="1"/>
</dbReference>
<feature type="domain" description="PA" evidence="1">
    <location>
        <begin position="129"/>
        <end position="211"/>
    </location>
</feature>
<protein>
    <submittedName>
        <fullName evidence="4">Aminopeptidase</fullName>
    </submittedName>
    <submittedName>
        <fullName evidence="3">M28 family peptidase</fullName>
    </submittedName>
</protein>
<comment type="caution">
    <text evidence="4">The sequence shown here is derived from an EMBL/GenBank/DDBJ whole genome shotgun (WGS) entry which is preliminary data.</text>
</comment>
<evidence type="ECO:0000313" key="3">
    <source>
        <dbReference type="EMBL" id="KAF3885813.1"/>
    </source>
</evidence>
<keyword evidence="4" id="KW-0031">Aminopeptidase</keyword>
<keyword evidence="5" id="KW-1185">Reference proteome</keyword>
<name>A0A0C1N6W8_9CYAN</name>
<dbReference type="Proteomes" id="UP000029738">
    <property type="component" value="Unassembled WGS sequence"/>
</dbReference>
<dbReference type="PANTHER" id="PTHR12147:SF26">
    <property type="entry name" value="PEPTIDASE M28 DOMAIN-CONTAINING PROTEIN"/>
    <property type="match status" value="1"/>
</dbReference>
<dbReference type="InterPro" id="IPR007484">
    <property type="entry name" value="Peptidase_M28"/>
</dbReference>
<reference evidence="4" key="1">
    <citation type="journal article" date="2015" name="Genome Announc.">
        <title>Draft Genome Sequence of Tolypothrix boutellei Strain VB521301.</title>
        <authorList>
            <person name="Chandrababunaidu M.M."/>
            <person name="Singh D."/>
            <person name="Sen D."/>
            <person name="Bhan S."/>
            <person name="Das S."/>
            <person name="Gupta A."/>
            <person name="Adhikary S.P."/>
            <person name="Tripathy S."/>
        </authorList>
    </citation>
    <scope>NUCLEOTIDE SEQUENCE</scope>
    <source>
        <strain evidence="4">VB521301</strain>
    </source>
</reference>
<organism evidence="4">
    <name type="scientific">Tolypothrix bouteillei VB521301</name>
    <dbReference type="NCBI Taxonomy" id="1479485"/>
    <lineage>
        <taxon>Bacteria</taxon>
        <taxon>Bacillati</taxon>
        <taxon>Cyanobacteriota</taxon>
        <taxon>Cyanophyceae</taxon>
        <taxon>Nostocales</taxon>
        <taxon>Tolypothrichaceae</taxon>
        <taxon>Tolypothrix</taxon>
    </lineage>
</organism>
<evidence type="ECO:0000259" key="2">
    <source>
        <dbReference type="Pfam" id="PF04389"/>
    </source>
</evidence>
<dbReference type="Pfam" id="PF04389">
    <property type="entry name" value="Peptidase_M28"/>
    <property type="match status" value="1"/>
</dbReference>
<dbReference type="STRING" id="1479485.DA73_0226865"/>
<feature type="domain" description="Peptidase M28" evidence="2">
    <location>
        <begin position="237"/>
        <end position="403"/>
    </location>
</feature>
<evidence type="ECO:0000259" key="1">
    <source>
        <dbReference type="Pfam" id="PF02225"/>
    </source>
</evidence>
<dbReference type="InterPro" id="IPR003137">
    <property type="entry name" value="PA_domain"/>
</dbReference>
<dbReference type="GO" id="GO:0006508">
    <property type="term" value="P:proteolysis"/>
    <property type="evidence" value="ECO:0007669"/>
    <property type="project" value="InterPro"/>
</dbReference>
<dbReference type="GO" id="GO:0008235">
    <property type="term" value="F:metalloexopeptidase activity"/>
    <property type="evidence" value="ECO:0007669"/>
    <property type="project" value="InterPro"/>
</dbReference>
<evidence type="ECO:0000313" key="4">
    <source>
        <dbReference type="EMBL" id="KIE08256.1"/>
    </source>
</evidence>
<dbReference type="EMBL" id="JHEG04000001">
    <property type="protein sequence ID" value="KAF3885813.1"/>
    <property type="molecule type" value="Genomic_DNA"/>
</dbReference>
<dbReference type="RefSeq" id="WP_050046156.1">
    <property type="nucleotide sequence ID" value="NZ_JHEG04000001.1"/>
</dbReference>
<dbReference type="InterPro" id="IPR045175">
    <property type="entry name" value="M28_fam"/>
</dbReference>
<keyword evidence="4" id="KW-0645">Protease</keyword>
<dbReference type="Gene3D" id="3.50.30.30">
    <property type="match status" value="1"/>
</dbReference>
<dbReference type="SUPFAM" id="SSF53187">
    <property type="entry name" value="Zn-dependent exopeptidases"/>
    <property type="match status" value="1"/>
</dbReference>
<reference evidence="3" key="2">
    <citation type="submission" date="2019-11" db="EMBL/GenBank/DDBJ databases">
        <title>Improved Assembly of Tolypothrix boutellei genome.</title>
        <authorList>
            <person name="Sarangi A.N."/>
            <person name="Mukherjee M."/>
            <person name="Ghosh S."/>
            <person name="Singh D."/>
            <person name="Das A."/>
            <person name="Kant S."/>
            <person name="Prusty A."/>
            <person name="Tripathy S."/>
        </authorList>
    </citation>
    <scope>NUCLEOTIDE SEQUENCE</scope>
    <source>
        <strain evidence="3">VB521301</strain>
    </source>
</reference>
<keyword evidence="4" id="KW-0378">Hydrolase</keyword>
<proteinExistence type="predicted"/>
<accession>A0A0C1N6W8</accession>
<dbReference type="EMBL" id="JHEG02000058">
    <property type="protein sequence ID" value="KIE08256.1"/>
    <property type="molecule type" value="Genomic_DNA"/>
</dbReference>
<dbReference type="InterPro" id="IPR046450">
    <property type="entry name" value="PA_dom_sf"/>
</dbReference>
<dbReference type="OrthoDB" id="9762302at2"/>
<dbReference type="GO" id="GO:0004177">
    <property type="term" value="F:aminopeptidase activity"/>
    <property type="evidence" value="ECO:0007669"/>
    <property type="project" value="UniProtKB-KW"/>
</dbReference>
<evidence type="ECO:0000313" key="5">
    <source>
        <dbReference type="Proteomes" id="UP000029738"/>
    </source>
</evidence>
<dbReference type="Gene3D" id="3.40.630.10">
    <property type="entry name" value="Zn peptidases"/>
    <property type="match status" value="1"/>
</dbReference>
<sequence>MIAFNNIQKKPWLKIALMGALIWLPTACGVRSNSVGEIIVSPSVAQTTNSNRTLADVEALVNLGPRVAGTPVMEKASSYLVDEYRKAGYVTEVQTFTYSKFQDNGSNLTINGETIKGIALNGTIPGNLNAPLIAVPNFGRKADFAAVNVTGAIAIVQRGEIRFSEKAKNALAAGAVGLVIVNNKSGDVYGSLAEEVKIPVLAISREKGDRILQQVQRVAQNASLKVDAQKRNVTGRNVIAHLEGVTQPKILLGAHYDSVAGSPGANDNASGTAVLLSLARNMSKTQTARQAWFVAFDGEEDGLQGARAFVKTAKPQFLSDLKAMMNFDMVGVNNQLGIGGSSSLTKFAQKMKPGIKIFGSSDGSDHAAFASKNVPILFFYRGQEPNYHTPNDKKVNPKLLDETTQAGLDIIQQILNATTSN</sequence>
<dbReference type="AlphaFoldDB" id="A0A0C1N6W8"/>